<gene>
    <name evidence="1" type="ORF">SAMN06275492_12614</name>
</gene>
<dbReference type="Proteomes" id="UP000193355">
    <property type="component" value="Unassembled WGS sequence"/>
</dbReference>
<dbReference type="NCBIfam" id="NF003372">
    <property type="entry name" value="PRK04447.1-5"/>
    <property type="match status" value="1"/>
</dbReference>
<name>A0A1X7KE97_9BACT</name>
<sequence length="335" mass="35047">MFVLVVGSTDVSKIPGISAAGASLDVLPYTAPADADMIWWGKPKVVDWIPLDPQGHPTPAIVTRAALEEAGFPITLIDAGSFVSPKAPFVDVGGYPAKDPSKETAVPQARELFQRGRELAIGLSQGSGPLVIGESVPGGTTTASLVLAALGYRGSVSSAGPENPLPLKRKLREDSFRRLEIEFGGLSGDGMKAMEELGDPMEPLVAGIASGAPEGKKIVLAGGTQMLAVAAALRHMGIERPITVATTCYVHRDKSADFATLAEAIGVEGWWAPLDFSGSKWTGLSDYEKGYIKEGAGAGGSVWYANYLGISVDSIIAKTEELYSSMVEGKVSQDV</sequence>
<dbReference type="InterPro" id="IPR036087">
    <property type="entry name" value="Nict_dMeBzImd_PRibTrfase_sf"/>
</dbReference>
<dbReference type="STRING" id="561720.SAMN06275492_12614"/>
<accession>A0A1X7KE97</accession>
<dbReference type="SUPFAM" id="SSF52733">
    <property type="entry name" value="Nicotinate mononucleotide:5,6-dimethylbenzimidazole phosphoribosyltransferase (CobT)"/>
    <property type="match status" value="1"/>
</dbReference>
<proteinExistence type="inferred from homology"/>
<dbReference type="EMBL" id="FXBB01000026">
    <property type="protein sequence ID" value="SMG39416.1"/>
    <property type="molecule type" value="Genomic_DNA"/>
</dbReference>
<keyword evidence="2" id="KW-1185">Reference proteome</keyword>
<dbReference type="OrthoDB" id="5341906at2"/>
<evidence type="ECO:0000313" key="1">
    <source>
        <dbReference type="EMBL" id="SMG39416.1"/>
    </source>
</evidence>
<dbReference type="PANTHER" id="PTHR38811:SF1">
    <property type="entry name" value="UPF0284 PROTEIN SLL1500"/>
    <property type="match status" value="1"/>
</dbReference>
<evidence type="ECO:0000313" key="2">
    <source>
        <dbReference type="Proteomes" id="UP000193355"/>
    </source>
</evidence>
<organism evidence="1 2">
    <name type="scientific">Dethiosulfovibrio salsuginis</name>
    <dbReference type="NCBI Taxonomy" id="561720"/>
    <lineage>
        <taxon>Bacteria</taxon>
        <taxon>Thermotogati</taxon>
        <taxon>Synergistota</taxon>
        <taxon>Synergistia</taxon>
        <taxon>Synergistales</taxon>
        <taxon>Dethiosulfovibrionaceae</taxon>
        <taxon>Dethiosulfovibrio</taxon>
    </lineage>
</organism>
<dbReference type="InterPro" id="IPR003200">
    <property type="entry name" value="Nict_dMeBzImd_PRibTrfase"/>
</dbReference>
<dbReference type="NCBIfam" id="TIGR00303">
    <property type="entry name" value="nicotinate mononucleotide-dependent phosphoribosyltransferase CobT"/>
    <property type="match status" value="1"/>
</dbReference>
<dbReference type="AlphaFoldDB" id="A0A1X7KE97"/>
<dbReference type="HAMAP" id="MF_01086">
    <property type="entry name" value="UPF0284"/>
    <property type="match status" value="1"/>
</dbReference>
<dbReference type="Gene3D" id="3.40.50.10210">
    <property type="match status" value="1"/>
</dbReference>
<dbReference type="CDD" id="cd02439">
    <property type="entry name" value="DMB-PRT_CobT"/>
    <property type="match status" value="1"/>
</dbReference>
<dbReference type="PANTHER" id="PTHR38811">
    <property type="match status" value="1"/>
</dbReference>
<dbReference type="InterPro" id="IPR002805">
    <property type="entry name" value="Nict_dMeBzImd_PRibTrfase_arc"/>
</dbReference>
<protein>
    <submittedName>
        <fullName evidence="1">TIGR00303 family protein</fullName>
    </submittedName>
</protein>
<dbReference type="GO" id="GO:0008939">
    <property type="term" value="F:nicotinate-nucleotide-dimethylbenzimidazole phosphoribosyltransferase activity"/>
    <property type="evidence" value="ECO:0007669"/>
    <property type="project" value="InterPro"/>
</dbReference>
<reference evidence="2" key="1">
    <citation type="submission" date="2017-04" db="EMBL/GenBank/DDBJ databases">
        <authorList>
            <person name="Varghese N."/>
            <person name="Submissions S."/>
        </authorList>
    </citation>
    <scope>NUCLEOTIDE SEQUENCE [LARGE SCALE GENOMIC DNA]</scope>
    <source>
        <strain evidence="2">USBA 82</strain>
    </source>
</reference>